<evidence type="ECO:0000259" key="1">
    <source>
        <dbReference type="Pfam" id="PF20209"/>
    </source>
</evidence>
<dbReference type="OrthoDB" id="8069331at2759"/>
<feature type="non-terminal residue" evidence="2">
    <location>
        <position position="1"/>
    </location>
</feature>
<feature type="domain" description="DUF6570" evidence="1">
    <location>
        <begin position="4"/>
        <end position="63"/>
    </location>
</feature>
<protein>
    <recommendedName>
        <fullName evidence="1">DUF6570 domain-containing protein</fullName>
    </recommendedName>
</protein>
<proteinExistence type="predicted"/>
<dbReference type="EMBL" id="JADBJN010000008">
    <property type="protein sequence ID" value="KAG5666268.1"/>
    <property type="molecule type" value="Genomic_DNA"/>
</dbReference>
<dbReference type="Proteomes" id="UP001107558">
    <property type="component" value="Unassembled WGS sequence"/>
</dbReference>
<evidence type="ECO:0000313" key="2">
    <source>
        <dbReference type="EMBL" id="KAG5666268.1"/>
    </source>
</evidence>
<name>A0A9J6B912_POLVA</name>
<dbReference type="InterPro" id="IPR046700">
    <property type="entry name" value="DUF6570"/>
</dbReference>
<reference evidence="2" key="1">
    <citation type="submission" date="2021-03" db="EMBL/GenBank/DDBJ databases">
        <title>Chromosome level genome of the anhydrobiotic midge Polypedilum vanderplanki.</title>
        <authorList>
            <person name="Yoshida Y."/>
            <person name="Kikawada T."/>
            <person name="Gusev O."/>
        </authorList>
    </citation>
    <scope>NUCLEOTIDE SEQUENCE</scope>
    <source>
        <strain evidence="2">NIAS01</strain>
        <tissue evidence="2">Whole body or cell culture</tissue>
    </source>
</reference>
<evidence type="ECO:0000313" key="3">
    <source>
        <dbReference type="Proteomes" id="UP001107558"/>
    </source>
</evidence>
<comment type="caution">
    <text evidence="2">The sequence shown here is derived from an EMBL/GenBank/DDBJ whole genome shotgun (WGS) entry which is preliminary data.</text>
</comment>
<dbReference type="AlphaFoldDB" id="A0A9J6B912"/>
<sequence>VTDKLQNILPRSSDDTGLVVITETLENLNSSREYRISRERVYAALRWLIANNPLYHDVTVNDSARLETRDIIRVIPAEINQQQSTTTESTTEPSVR</sequence>
<feature type="non-terminal residue" evidence="2">
    <location>
        <position position="96"/>
    </location>
</feature>
<gene>
    <name evidence="2" type="ORF">PVAND_017603</name>
</gene>
<organism evidence="2 3">
    <name type="scientific">Polypedilum vanderplanki</name>
    <name type="common">Sleeping chironomid midge</name>
    <dbReference type="NCBI Taxonomy" id="319348"/>
    <lineage>
        <taxon>Eukaryota</taxon>
        <taxon>Metazoa</taxon>
        <taxon>Ecdysozoa</taxon>
        <taxon>Arthropoda</taxon>
        <taxon>Hexapoda</taxon>
        <taxon>Insecta</taxon>
        <taxon>Pterygota</taxon>
        <taxon>Neoptera</taxon>
        <taxon>Endopterygota</taxon>
        <taxon>Diptera</taxon>
        <taxon>Nematocera</taxon>
        <taxon>Chironomoidea</taxon>
        <taxon>Chironomidae</taxon>
        <taxon>Chironominae</taxon>
        <taxon>Polypedilum</taxon>
        <taxon>Polypedilum</taxon>
    </lineage>
</organism>
<keyword evidence="3" id="KW-1185">Reference proteome</keyword>
<dbReference type="Pfam" id="PF20209">
    <property type="entry name" value="DUF6570"/>
    <property type="match status" value="1"/>
</dbReference>
<accession>A0A9J6B912</accession>